<proteinExistence type="inferred from homology"/>
<dbReference type="NCBIfam" id="NF011100">
    <property type="entry name" value="PRK14527.1"/>
    <property type="match status" value="1"/>
</dbReference>
<feature type="binding site" evidence="5">
    <location>
        <begin position="88"/>
        <end position="91"/>
    </location>
    <ligand>
        <name>AMP</name>
        <dbReference type="ChEBI" id="CHEBI:456215"/>
    </ligand>
</feature>
<comment type="caution">
    <text evidence="5">Lacks conserved residue(s) required for the propagation of feature annotation.</text>
</comment>
<dbReference type="HAMAP" id="MF_00235">
    <property type="entry name" value="Adenylate_kinase_Adk"/>
    <property type="match status" value="1"/>
</dbReference>
<feature type="binding site" evidence="5">
    <location>
        <position position="38"/>
    </location>
    <ligand>
        <name>AMP</name>
        <dbReference type="ChEBI" id="CHEBI:456215"/>
    </ligand>
</feature>
<dbReference type="EMBL" id="LR134476">
    <property type="protein sequence ID" value="VEI12829.1"/>
    <property type="molecule type" value="Genomic_DNA"/>
</dbReference>
<feature type="region of interest" description="NMP" evidence="5">
    <location>
        <begin position="32"/>
        <end position="61"/>
    </location>
</feature>
<dbReference type="InterPro" id="IPR033690">
    <property type="entry name" value="Adenylat_kinase_CS"/>
</dbReference>
<keyword evidence="3 5" id="KW-0547">Nucleotide-binding</keyword>
<dbReference type="NCBIfam" id="NF011105">
    <property type="entry name" value="PRK14532.1"/>
    <property type="match status" value="1"/>
</dbReference>
<dbReference type="Proteomes" id="UP000269542">
    <property type="component" value="Chromosome"/>
</dbReference>
<dbReference type="EC" id="2.7.4.3" evidence="5 7"/>
<sequence length="197" mass="21862">MTYRLLIMGPPGAGKGTQAKNVSADLGIAWISSGELFRQTIRSGSELGEQIASYINNGNLVPDEVTDRMVADHLRALDPRVNGFLLDGYPRTLSQVGALDRILAEYDAPLDAVIELEIPDDEIVSRLLLRAEKEGREDDTEDVIRHRIEVYHESTEPLLAVYRERGLLVGIDGMGTIDEVRERLVTKCEAFLASKNQ</sequence>
<dbReference type="Gene3D" id="3.40.50.300">
    <property type="entry name" value="P-loop containing nucleotide triphosphate hydrolases"/>
    <property type="match status" value="1"/>
</dbReference>
<dbReference type="InterPro" id="IPR027417">
    <property type="entry name" value="P-loop_NTPase"/>
</dbReference>
<dbReference type="CDD" id="cd01428">
    <property type="entry name" value="ADK"/>
    <property type="match status" value="1"/>
</dbReference>
<keyword evidence="5" id="KW-0963">Cytoplasm</keyword>
<evidence type="ECO:0000313" key="8">
    <source>
        <dbReference type="EMBL" id="VEI12829.1"/>
    </source>
</evidence>
<evidence type="ECO:0000313" key="9">
    <source>
        <dbReference type="Proteomes" id="UP000269542"/>
    </source>
</evidence>
<comment type="similarity">
    <text evidence="5 6">Belongs to the adenylate kinase family.</text>
</comment>
<feature type="binding site" evidence="5">
    <location>
        <position position="175"/>
    </location>
    <ligand>
        <name>ATP</name>
        <dbReference type="ChEBI" id="CHEBI:30616"/>
    </ligand>
</feature>
<feature type="binding site" evidence="5">
    <location>
        <begin position="59"/>
        <end position="61"/>
    </location>
    <ligand>
        <name>AMP</name>
        <dbReference type="ChEBI" id="CHEBI:456215"/>
    </ligand>
</feature>
<dbReference type="KEGG" id="tbw:NCTC13354_00523"/>
<evidence type="ECO:0000256" key="1">
    <source>
        <dbReference type="ARBA" id="ARBA00022679"/>
    </source>
</evidence>
<evidence type="ECO:0000256" key="7">
    <source>
        <dbReference type="RuleBase" id="RU003331"/>
    </source>
</evidence>
<evidence type="ECO:0000256" key="3">
    <source>
        <dbReference type="ARBA" id="ARBA00022741"/>
    </source>
</evidence>
<evidence type="ECO:0000256" key="2">
    <source>
        <dbReference type="ARBA" id="ARBA00022727"/>
    </source>
</evidence>
<dbReference type="AlphaFoldDB" id="A0A448PD29"/>
<evidence type="ECO:0000256" key="6">
    <source>
        <dbReference type="RuleBase" id="RU003330"/>
    </source>
</evidence>
<comment type="subcellular location">
    <subcellularLocation>
        <location evidence="5 7">Cytoplasm</location>
    </subcellularLocation>
</comment>
<accession>A0A448PD29</accession>
<evidence type="ECO:0000256" key="5">
    <source>
        <dbReference type="HAMAP-Rule" id="MF_00235"/>
    </source>
</evidence>
<reference evidence="8 9" key="1">
    <citation type="submission" date="2018-12" db="EMBL/GenBank/DDBJ databases">
        <authorList>
            <consortium name="Pathogen Informatics"/>
        </authorList>
    </citation>
    <scope>NUCLEOTIDE SEQUENCE [LARGE SCALE GENOMIC DNA]</scope>
    <source>
        <strain evidence="8 9">NCTC13354</strain>
    </source>
</reference>
<keyword evidence="5 7" id="KW-0067">ATP-binding</keyword>
<dbReference type="SUPFAM" id="SSF52540">
    <property type="entry name" value="P-loop containing nucleoside triphosphate hydrolases"/>
    <property type="match status" value="1"/>
</dbReference>
<feature type="binding site" evidence="5">
    <location>
        <position position="95"/>
    </location>
    <ligand>
        <name>AMP</name>
        <dbReference type="ChEBI" id="CHEBI:456215"/>
    </ligand>
</feature>
<comment type="function">
    <text evidence="5">Catalyzes the reversible transfer of the terminal phosphate group between ATP and AMP. Plays an important role in cellular energy homeostasis and in adenine nucleotide metabolism.</text>
</comment>
<dbReference type="PANTHER" id="PTHR23359">
    <property type="entry name" value="NUCLEOTIDE KINASE"/>
    <property type="match status" value="1"/>
</dbReference>
<dbReference type="GO" id="GO:0004017">
    <property type="term" value="F:AMP kinase activity"/>
    <property type="evidence" value="ECO:0007669"/>
    <property type="project" value="UniProtKB-UniRule"/>
</dbReference>
<dbReference type="GO" id="GO:0005524">
    <property type="term" value="F:ATP binding"/>
    <property type="evidence" value="ECO:0007669"/>
    <property type="project" value="UniProtKB-UniRule"/>
</dbReference>
<dbReference type="PROSITE" id="PS00113">
    <property type="entry name" value="ADENYLATE_KINASE"/>
    <property type="match status" value="1"/>
</dbReference>
<feature type="binding site" evidence="5">
    <location>
        <position position="136"/>
    </location>
    <ligand>
        <name>AMP</name>
        <dbReference type="ChEBI" id="CHEBI:456215"/>
    </ligand>
</feature>
<feature type="binding site" evidence="5">
    <location>
        <position position="33"/>
    </location>
    <ligand>
        <name>AMP</name>
        <dbReference type="ChEBI" id="CHEBI:456215"/>
    </ligand>
</feature>
<dbReference type="NCBIfam" id="NF001381">
    <property type="entry name" value="PRK00279.1-3"/>
    <property type="match status" value="1"/>
</dbReference>
<dbReference type="InterPro" id="IPR000850">
    <property type="entry name" value="Adenylat/UMP-CMP_kin"/>
</dbReference>
<comment type="pathway">
    <text evidence="5">Purine metabolism; AMP biosynthesis via salvage pathway; AMP from ADP: step 1/1.</text>
</comment>
<evidence type="ECO:0000256" key="4">
    <source>
        <dbReference type="ARBA" id="ARBA00022777"/>
    </source>
</evidence>
<dbReference type="OrthoDB" id="9805030at2"/>
<comment type="catalytic activity">
    <reaction evidence="5 7">
        <text>AMP + ATP = 2 ADP</text>
        <dbReference type="Rhea" id="RHEA:12973"/>
        <dbReference type="ChEBI" id="CHEBI:30616"/>
        <dbReference type="ChEBI" id="CHEBI:456215"/>
        <dbReference type="ChEBI" id="CHEBI:456216"/>
        <dbReference type="EC" id="2.7.4.3"/>
    </reaction>
</comment>
<feature type="binding site" evidence="5">
    <location>
        <position position="147"/>
    </location>
    <ligand>
        <name>AMP</name>
        <dbReference type="ChEBI" id="CHEBI:456215"/>
    </ligand>
</feature>
<dbReference type="GO" id="GO:0005737">
    <property type="term" value="C:cytoplasm"/>
    <property type="evidence" value="ECO:0007669"/>
    <property type="project" value="UniProtKB-SubCell"/>
</dbReference>
<feature type="binding site" evidence="5">
    <location>
        <position position="130"/>
    </location>
    <ligand>
        <name>ATP</name>
        <dbReference type="ChEBI" id="CHEBI:30616"/>
    </ligand>
</feature>
<gene>
    <name evidence="5 8" type="primary">adk</name>
    <name evidence="8" type="ORF">NCTC13354_00523</name>
</gene>
<keyword evidence="9" id="KW-1185">Reference proteome</keyword>
<dbReference type="UniPathway" id="UPA00588">
    <property type="reaction ID" value="UER00649"/>
</dbReference>
<dbReference type="RefSeq" id="WP_126416001.1">
    <property type="nucleotide sequence ID" value="NZ_LR134476.1"/>
</dbReference>
<keyword evidence="4 5" id="KW-0418">Kinase</keyword>
<comment type="subunit">
    <text evidence="5 7">Monomer.</text>
</comment>
<dbReference type="Pfam" id="PF00406">
    <property type="entry name" value="ADK"/>
    <property type="match status" value="1"/>
</dbReference>
<dbReference type="PRINTS" id="PR00094">
    <property type="entry name" value="ADENYLTKNASE"/>
</dbReference>
<protein>
    <recommendedName>
        <fullName evidence="5 7">Adenylate kinase</fullName>
        <shortName evidence="5">AK</shortName>
        <ecNumber evidence="5 7">2.7.4.3</ecNumber>
    </recommendedName>
    <alternativeName>
        <fullName evidence="5">ATP-AMP transphosphorylase</fullName>
    </alternativeName>
    <alternativeName>
        <fullName evidence="5">ATP:AMP phosphotransferase</fullName>
    </alternativeName>
    <alternativeName>
        <fullName evidence="5">Adenylate monophosphate kinase</fullName>
    </alternativeName>
</protein>
<feature type="binding site" evidence="5">
    <location>
        <begin position="12"/>
        <end position="17"/>
    </location>
    <ligand>
        <name>ATP</name>
        <dbReference type="ChEBI" id="CHEBI:30616"/>
    </ligand>
</feature>
<organism evidence="8 9">
    <name type="scientific">Trueperella bialowiezensis</name>
    <dbReference type="NCBI Taxonomy" id="312285"/>
    <lineage>
        <taxon>Bacteria</taxon>
        <taxon>Bacillati</taxon>
        <taxon>Actinomycetota</taxon>
        <taxon>Actinomycetes</taxon>
        <taxon>Actinomycetales</taxon>
        <taxon>Actinomycetaceae</taxon>
        <taxon>Trueperella</taxon>
    </lineage>
</organism>
<keyword evidence="1 5" id="KW-0808">Transferase</keyword>
<dbReference type="NCBIfam" id="NF011104">
    <property type="entry name" value="PRK14531.1"/>
    <property type="match status" value="1"/>
</dbReference>
<keyword evidence="2 5" id="KW-0545">Nucleotide biosynthesis</keyword>
<comment type="domain">
    <text evidence="5">Consists of three domains, a large central CORE domain and two small peripheral domains, NMPbind and LID, which undergo movements during catalysis. The LID domain closes over the site of phosphoryl transfer upon ATP binding. Assembling and dissambling the active center during each catalytic cycle provides an effective means to prevent ATP hydrolysis.</text>
</comment>
<dbReference type="GO" id="GO:0044209">
    <property type="term" value="P:AMP salvage"/>
    <property type="evidence" value="ECO:0007669"/>
    <property type="project" value="UniProtKB-UniRule"/>
</dbReference>
<name>A0A448PD29_9ACTO</name>